<feature type="compositionally biased region" description="Low complexity" evidence="1">
    <location>
        <begin position="149"/>
        <end position="170"/>
    </location>
</feature>
<gene>
    <name evidence="2" type="ORF">SO694_00004416</name>
</gene>
<dbReference type="Proteomes" id="UP001363151">
    <property type="component" value="Unassembled WGS sequence"/>
</dbReference>
<dbReference type="EMBL" id="JBBJCI010000040">
    <property type="protein sequence ID" value="KAK7249707.1"/>
    <property type="molecule type" value="Genomic_DNA"/>
</dbReference>
<evidence type="ECO:0000313" key="3">
    <source>
        <dbReference type="Proteomes" id="UP001363151"/>
    </source>
</evidence>
<protein>
    <submittedName>
        <fullName evidence="2">Uncharacterized protein</fullName>
    </submittedName>
</protein>
<organism evidence="2 3">
    <name type="scientific">Aureococcus anophagefferens</name>
    <name type="common">Harmful bloom alga</name>
    <dbReference type="NCBI Taxonomy" id="44056"/>
    <lineage>
        <taxon>Eukaryota</taxon>
        <taxon>Sar</taxon>
        <taxon>Stramenopiles</taxon>
        <taxon>Ochrophyta</taxon>
        <taxon>Pelagophyceae</taxon>
        <taxon>Pelagomonadales</taxon>
        <taxon>Pelagomonadaceae</taxon>
        <taxon>Aureococcus</taxon>
    </lineage>
</organism>
<accession>A0ABR1G9K9</accession>
<feature type="compositionally biased region" description="Low complexity" evidence="1">
    <location>
        <begin position="116"/>
        <end position="131"/>
    </location>
</feature>
<feature type="compositionally biased region" description="Basic residues" evidence="1">
    <location>
        <begin position="133"/>
        <end position="145"/>
    </location>
</feature>
<feature type="region of interest" description="Disordered" evidence="1">
    <location>
        <begin position="106"/>
        <end position="181"/>
    </location>
</feature>
<sequence>MAHIVGEVIKSDGEGAFVLQGRWAFEEHNLDSRHALQAVYNMIPQPQSATDGASYIFKGGRAAAMTLFFKKKGPKRYDVAGVGRSEFVDYEVRGAQEGKTLRLARATRAAPEEAPARAAGQGQARAAAGGRRAAGRRGAARHRGPPQRPRGAARPCAPLPARAKAAVAPAAPAPRPAPRDFNAKGGAAFPAALYDAVDSNGGVADGGVSFYDKLHNRGFKRVEGLMYSYSPRALRRGKPGLLQSIKVLHEWLAGATSEDLEAHLKAHLGGARRARA</sequence>
<keyword evidence="3" id="KW-1185">Reference proteome</keyword>
<reference evidence="2 3" key="1">
    <citation type="submission" date="2024-03" db="EMBL/GenBank/DDBJ databases">
        <title>Aureococcus anophagefferens CCMP1851 and Kratosvirus quantuckense: Draft genome of a second virus-susceptible host strain in the model system.</title>
        <authorList>
            <person name="Chase E."/>
            <person name="Truchon A.R."/>
            <person name="Schepens W."/>
            <person name="Wilhelm S.W."/>
        </authorList>
    </citation>
    <scope>NUCLEOTIDE SEQUENCE [LARGE SCALE GENOMIC DNA]</scope>
    <source>
        <strain evidence="2 3">CCMP1851</strain>
    </source>
</reference>
<evidence type="ECO:0000313" key="2">
    <source>
        <dbReference type="EMBL" id="KAK7249707.1"/>
    </source>
</evidence>
<proteinExistence type="predicted"/>
<comment type="caution">
    <text evidence="2">The sequence shown here is derived from an EMBL/GenBank/DDBJ whole genome shotgun (WGS) entry which is preliminary data.</text>
</comment>
<evidence type="ECO:0000256" key="1">
    <source>
        <dbReference type="SAM" id="MobiDB-lite"/>
    </source>
</evidence>
<name>A0ABR1G9K9_AURAN</name>